<evidence type="ECO:0000313" key="2">
    <source>
        <dbReference type="Proteomes" id="UP001208656"/>
    </source>
</evidence>
<keyword evidence="2" id="KW-1185">Reference proteome</keyword>
<dbReference type="InterPro" id="IPR050563">
    <property type="entry name" value="4-hydroxybenzoyl-CoA_TE"/>
</dbReference>
<protein>
    <submittedName>
        <fullName evidence="1">Acyl-CoA thioesterase</fullName>
    </submittedName>
</protein>
<proteinExistence type="predicted"/>
<dbReference type="RefSeq" id="WP_173661974.1">
    <property type="nucleotide sequence ID" value="NZ_JAOUSE010000026.1"/>
</dbReference>
<gene>
    <name evidence="1" type="ORF">OEV82_09335</name>
</gene>
<dbReference type="CDD" id="cd00586">
    <property type="entry name" value="4HBT"/>
    <property type="match status" value="1"/>
</dbReference>
<reference evidence="1 2" key="1">
    <citation type="submission" date="2022-10" db="EMBL/GenBank/DDBJ databases">
        <title>Description of Fervidibacillus gen. nov. in the family Fervidibacillaceae fam. nov. with two species, Fervidibacillus albus sp. nov., and Fervidibacillus halotolerans sp. nov., isolated from tidal flat sediments.</title>
        <authorList>
            <person name="Kwon K.K."/>
            <person name="Yang S.-H."/>
        </authorList>
    </citation>
    <scope>NUCLEOTIDE SEQUENCE [LARGE SCALE GENOMIC DNA]</scope>
    <source>
        <strain evidence="1 2">DSM 23332</strain>
    </source>
</reference>
<dbReference type="InterPro" id="IPR029069">
    <property type="entry name" value="HotDog_dom_sf"/>
</dbReference>
<evidence type="ECO:0000313" key="1">
    <source>
        <dbReference type="EMBL" id="MCU9594658.1"/>
    </source>
</evidence>
<accession>A0ABT2WG66</accession>
<name>A0ABT2WG66_9BACI</name>
<dbReference type="PANTHER" id="PTHR31793:SF24">
    <property type="entry name" value="LONG-CHAIN ACYL-COA THIOESTERASE FADM"/>
    <property type="match status" value="1"/>
</dbReference>
<dbReference type="SUPFAM" id="SSF54637">
    <property type="entry name" value="Thioesterase/thiol ester dehydrase-isomerase"/>
    <property type="match status" value="1"/>
</dbReference>
<comment type="caution">
    <text evidence="1">The sequence shown here is derived from an EMBL/GenBank/DDBJ whole genome shotgun (WGS) entry which is preliminary data.</text>
</comment>
<dbReference type="Pfam" id="PF13279">
    <property type="entry name" value="4HBT_2"/>
    <property type="match status" value="1"/>
</dbReference>
<organism evidence="1 2">
    <name type="scientific">Pallidibacillus thermolactis</name>
    <dbReference type="NCBI Taxonomy" id="251051"/>
    <lineage>
        <taxon>Bacteria</taxon>
        <taxon>Bacillati</taxon>
        <taxon>Bacillota</taxon>
        <taxon>Bacilli</taxon>
        <taxon>Bacillales</taxon>
        <taxon>Bacillaceae</taxon>
        <taxon>Pallidibacillus</taxon>
    </lineage>
</organism>
<sequence>MKKISYIQDFPSWKAGFEFFVPVKVRFSETDMFGHLNNTVPFVYFETARIEYIHYLGLYRQDLKEMRETIPVVANQQCDYIRQVYFDEELNIYVKINEVGNSSVDLHYLGVKGDDTVCFTGRGTIVNINKNSGKSVPWTSEEREIFFKAMNVNVV</sequence>
<dbReference type="EMBL" id="JAOUSE010000026">
    <property type="protein sequence ID" value="MCU9594658.1"/>
    <property type="molecule type" value="Genomic_DNA"/>
</dbReference>
<dbReference type="Gene3D" id="3.10.129.10">
    <property type="entry name" value="Hotdog Thioesterase"/>
    <property type="match status" value="1"/>
</dbReference>
<dbReference type="Proteomes" id="UP001208656">
    <property type="component" value="Unassembled WGS sequence"/>
</dbReference>
<dbReference type="PANTHER" id="PTHR31793">
    <property type="entry name" value="4-HYDROXYBENZOYL-COA THIOESTERASE FAMILY MEMBER"/>
    <property type="match status" value="1"/>
</dbReference>